<dbReference type="SMART" id="SM00382">
    <property type="entry name" value="AAA"/>
    <property type="match status" value="1"/>
</dbReference>
<dbReference type="PANTHER" id="PTHR30429:SF0">
    <property type="entry name" value="METHIONINE-BINDING LIPOPROTEIN METQ"/>
    <property type="match status" value="1"/>
</dbReference>
<keyword evidence="7" id="KW-0067">ATP-binding</keyword>
<dbReference type="SMART" id="SM00930">
    <property type="entry name" value="NIL"/>
    <property type="match status" value="1"/>
</dbReference>
<dbReference type="Gene3D" id="3.30.70.260">
    <property type="match status" value="1"/>
</dbReference>
<dbReference type="PROSITE" id="PS00211">
    <property type="entry name" value="ABC_TRANSPORTER_1"/>
    <property type="match status" value="1"/>
</dbReference>
<dbReference type="Gene3D" id="3.40.190.10">
    <property type="entry name" value="Periplasmic binding protein-like II"/>
    <property type="match status" value="2"/>
</dbReference>
<keyword evidence="12" id="KW-0564">Palmitate</keyword>
<dbReference type="CDD" id="cd13597">
    <property type="entry name" value="PBP2_lipoprotein_Tp32"/>
    <property type="match status" value="1"/>
</dbReference>
<evidence type="ECO:0000256" key="13">
    <source>
        <dbReference type="ARBA" id="ARBA00023288"/>
    </source>
</evidence>
<dbReference type="InterPro" id="IPR017871">
    <property type="entry name" value="ABC_transporter-like_CS"/>
</dbReference>
<dbReference type="InterPro" id="IPR041701">
    <property type="entry name" value="MetN_ABC"/>
</dbReference>
<keyword evidence="9" id="KW-0813">Transport</keyword>
<evidence type="ECO:0000256" key="9">
    <source>
        <dbReference type="ARBA" id="ARBA00022970"/>
    </source>
</evidence>
<keyword evidence="11" id="KW-0472">Membrane</keyword>
<evidence type="ECO:0000256" key="5">
    <source>
        <dbReference type="ARBA" id="ARBA00022729"/>
    </source>
</evidence>
<comment type="caution">
    <text evidence="16">The sequence shown here is derived from an EMBL/GenBank/DDBJ whole genome shotgun (WGS) entry which is preliminary data.</text>
</comment>
<dbReference type="SUPFAM" id="SSF52540">
    <property type="entry name" value="P-loop containing nucleoside triphosphate hydrolases"/>
    <property type="match status" value="1"/>
</dbReference>
<keyword evidence="9" id="KW-0029">Amino-acid transport</keyword>
<keyword evidence="10" id="KW-1133">Transmembrane helix</keyword>
<dbReference type="GO" id="GO:0006865">
    <property type="term" value="P:amino acid transport"/>
    <property type="evidence" value="ECO:0007669"/>
    <property type="project" value="UniProtKB-KW"/>
</dbReference>
<evidence type="ECO:0000256" key="2">
    <source>
        <dbReference type="ARBA" id="ARBA00004635"/>
    </source>
</evidence>
<protein>
    <submittedName>
        <fullName evidence="16">ABC transporter</fullName>
    </submittedName>
</protein>
<dbReference type="InterPro" id="IPR003439">
    <property type="entry name" value="ABC_transporter-like_ATP-bd"/>
</dbReference>
<dbReference type="Gene3D" id="1.10.3720.10">
    <property type="entry name" value="MetI-like"/>
    <property type="match status" value="1"/>
</dbReference>
<dbReference type="GO" id="GO:0005524">
    <property type="term" value="F:ATP binding"/>
    <property type="evidence" value="ECO:0007669"/>
    <property type="project" value="UniProtKB-KW"/>
</dbReference>
<dbReference type="PANTHER" id="PTHR30429">
    <property type="entry name" value="D-METHIONINE-BINDING LIPOPROTEIN METQ"/>
    <property type="match status" value="1"/>
</dbReference>
<evidence type="ECO:0000256" key="4">
    <source>
        <dbReference type="ARBA" id="ARBA00022692"/>
    </source>
</evidence>
<dbReference type="InterPro" id="IPR004872">
    <property type="entry name" value="Lipoprotein_NlpA"/>
</dbReference>
<evidence type="ECO:0000256" key="12">
    <source>
        <dbReference type="ARBA" id="ARBA00023139"/>
    </source>
</evidence>
<dbReference type="CDD" id="cd06261">
    <property type="entry name" value="TM_PBP2"/>
    <property type="match status" value="1"/>
</dbReference>
<dbReference type="Pfam" id="PF03180">
    <property type="entry name" value="Lipoprotein_9"/>
    <property type="match status" value="1"/>
</dbReference>
<evidence type="ECO:0000259" key="15">
    <source>
        <dbReference type="PROSITE" id="PS50893"/>
    </source>
</evidence>
<dbReference type="InterPro" id="IPR003593">
    <property type="entry name" value="AAA+_ATPase"/>
</dbReference>
<keyword evidence="13" id="KW-0449">Lipoprotein</keyword>
<dbReference type="Pfam" id="PF00528">
    <property type="entry name" value="BPD_transp_1"/>
    <property type="match status" value="1"/>
</dbReference>
<dbReference type="AlphaFoldDB" id="A0A6L2NZZ9"/>
<evidence type="ECO:0000256" key="8">
    <source>
        <dbReference type="ARBA" id="ARBA00022967"/>
    </source>
</evidence>
<organism evidence="16">
    <name type="scientific">Tanacetum cinerariifolium</name>
    <name type="common">Dalmatian daisy</name>
    <name type="synonym">Chrysanthemum cinerariifolium</name>
    <dbReference type="NCBI Taxonomy" id="118510"/>
    <lineage>
        <taxon>Eukaryota</taxon>
        <taxon>Viridiplantae</taxon>
        <taxon>Streptophyta</taxon>
        <taxon>Embryophyta</taxon>
        <taxon>Tracheophyta</taxon>
        <taxon>Spermatophyta</taxon>
        <taxon>Magnoliopsida</taxon>
        <taxon>eudicotyledons</taxon>
        <taxon>Gunneridae</taxon>
        <taxon>Pentapetalae</taxon>
        <taxon>asterids</taxon>
        <taxon>campanulids</taxon>
        <taxon>Asterales</taxon>
        <taxon>Asteraceae</taxon>
        <taxon>Asteroideae</taxon>
        <taxon>Anthemideae</taxon>
        <taxon>Anthemidinae</taxon>
        <taxon>Tanacetum</taxon>
    </lineage>
</organism>
<dbReference type="PROSITE" id="PS50893">
    <property type="entry name" value="ABC_TRANSPORTER_2"/>
    <property type="match status" value="1"/>
</dbReference>
<dbReference type="InterPro" id="IPR018449">
    <property type="entry name" value="NIL_domain"/>
</dbReference>
<dbReference type="GO" id="GO:0016887">
    <property type="term" value="F:ATP hydrolysis activity"/>
    <property type="evidence" value="ECO:0007669"/>
    <property type="project" value="InterPro"/>
</dbReference>
<dbReference type="CDD" id="cd03258">
    <property type="entry name" value="ABC_MetN_methionine_transporter"/>
    <property type="match status" value="1"/>
</dbReference>
<feature type="region of interest" description="Disordered" evidence="14">
    <location>
        <begin position="834"/>
        <end position="867"/>
    </location>
</feature>
<comment type="subcellular location">
    <subcellularLocation>
        <location evidence="2">Membrane</location>
        <topology evidence="2">Lipid-anchor</topology>
    </subcellularLocation>
    <subcellularLocation>
        <location evidence="1">Membrane</location>
        <topology evidence="1">Multi-pass membrane protein</topology>
    </subcellularLocation>
</comment>
<dbReference type="InterPro" id="IPR045865">
    <property type="entry name" value="ACT-like_dom_sf"/>
</dbReference>
<evidence type="ECO:0000256" key="14">
    <source>
        <dbReference type="SAM" id="MobiDB-lite"/>
    </source>
</evidence>
<evidence type="ECO:0000256" key="3">
    <source>
        <dbReference type="ARBA" id="ARBA00022475"/>
    </source>
</evidence>
<evidence type="ECO:0000256" key="7">
    <source>
        <dbReference type="ARBA" id="ARBA00022840"/>
    </source>
</evidence>
<dbReference type="Pfam" id="PF09383">
    <property type="entry name" value="NIL"/>
    <property type="match status" value="1"/>
</dbReference>
<keyword evidence="3" id="KW-1003">Cell membrane</keyword>
<evidence type="ECO:0000256" key="11">
    <source>
        <dbReference type="ARBA" id="ARBA00023136"/>
    </source>
</evidence>
<dbReference type="InterPro" id="IPR035906">
    <property type="entry name" value="MetI-like_sf"/>
</dbReference>
<feature type="compositionally biased region" description="Basic and acidic residues" evidence="14">
    <location>
        <begin position="843"/>
        <end position="858"/>
    </location>
</feature>
<evidence type="ECO:0000256" key="1">
    <source>
        <dbReference type="ARBA" id="ARBA00004141"/>
    </source>
</evidence>
<dbReference type="InterPro" id="IPR027417">
    <property type="entry name" value="P-loop_NTPase"/>
</dbReference>
<keyword evidence="6" id="KW-0547">Nucleotide-binding</keyword>
<evidence type="ECO:0000256" key="6">
    <source>
        <dbReference type="ARBA" id="ARBA00022741"/>
    </source>
</evidence>
<dbReference type="GO" id="GO:0055085">
    <property type="term" value="P:transmembrane transport"/>
    <property type="evidence" value="ECO:0007669"/>
    <property type="project" value="InterPro"/>
</dbReference>
<evidence type="ECO:0000256" key="10">
    <source>
        <dbReference type="ARBA" id="ARBA00022989"/>
    </source>
</evidence>
<evidence type="ECO:0000313" key="16">
    <source>
        <dbReference type="EMBL" id="GEU90909.1"/>
    </source>
</evidence>
<dbReference type="Gene3D" id="3.40.50.300">
    <property type="entry name" value="P-loop containing nucleotide triphosphate hydrolases"/>
    <property type="match status" value="1"/>
</dbReference>
<reference evidence="16" key="1">
    <citation type="journal article" date="2019" name="Sci. Rep.">
        <title>Draft genome of Tanacetum cinerariifolium, the natural source of mosquito coil.</title>
        <authorList>
            <person name="Yamashiro T."/>
            <person name="Shiraishi A."/>
            <person name="Satake H."/>
            <person name="Nakayama K."/>
        </authorList>
    </citation>
    <scope>NUCLEOTIDE SEQUENCE</scope>
</reference>
<keyword evidence="4" id="KW-0812">Transmembrane</keyword>
<sequence length="1056" mass="115383">MRARFTQPKPKWHRSAALRIENGQVFGLIGHSGAGKSTLLRLINRLEAPSGGKILVDDVDVTALEADGLRGFRRQVGMIFQHFNLLSSKTVADNVAMPLTLAGDMSRAQIDQRVAELLARVGLSDHARKYPAQLSGGQKQRVGIARALATKPKILLCDEATSALDPQTTASVLQLLAEINRELKLTIVLITHEMDVIRRVCDQVAVMDAGVIVEQGAVADVFLHPSHPTTRRFVQEDEQVDENEQNSDFAHVQGRIVRLTFQGEATYAPLLGTVARETGVDYSILAGRIDRIKDTPYGQLTLAITGGDMDAAFARFTAADVHMEILPLREVDRGIIEAIQAMGATTRQIVIKALLPEARPGILAAITVTAIALVSFTAMAGAVGAGGLGDLAIRYGAKKMKKLLAVFAAVAALSAHADESLTVAATAVPHAEILEFVKPMLAKEGVTLNVKVFNDYIQPNVQVDQKRMDANFFQHQPYLDEFNKGKGTHLVSVAKVHIEPFGAYSDKLKSLAELPDGANVAIPNDATNEGRALLLLVKAGLITLKDPTSITAKPSDVQQNPKNLKFRELEAATLPRVLTQVDLALINTNYALTAKLDPTKDALIIEGAESPYANILVTREDNQDAPAIQKLVAALHSPETKAFIVEKYKGAVVPASALAREDSGTDDRHISHVLITSQARSYNDRTRHSRRSLLLPFNQPRQLRHQFLAVQRRADKTALSSVRAEQGEVAAVVDGVVGLAGVRGEVRDAHGIRQLLQRLDRRPQTDELLVEITQVLLELLRGVAIRIDADQHNAQIRDGVSGQFAFDLTQLRQGDWANVRAKDPAQRGFAEAGLSLHQRTRSGRPDPFRTARAQKHENQSGQLSRQLESQLPHLHPSIHVPEVDARGVLTRFVIAYISQVPDLLDAAHDVALQAGIESQIKPVLKIAEQFFSAPPAIMVGHEGLDGLLDEAYLAHRLVEEVNDLYIKHLGQPLIPVNTTVASVIAHQLIGESFANQLDEVVHHAIDEMLNEESFSLESVEAYRERLASPDTEAAWKRWCPAARAMWCQAVRFPASA</sequence>
<proteinExistence type="predicted"/>
<dbReference type="SUPFAM" id="SSF55021">
    <property type="entry name" value="ACT-like"/>
    <property type="match status" value="1"/>
</dbReference>
<dbReference type="Pfam" id="PF00005">
    <property type="entry name" value="ABC_tran"/>
    <property type="match status" value="1"/>
</dbReference>
<keyword evidence="8" id="KW-1278">Translocase</keyword>
<gene>
    <name evidence="16" type="ORF">Tci_062887</name>
</gene>
<name>A0A6L2NZZ9_TANCI</name>
<accession>A0A6L2NZZ9</accession>
<dbReference type="EMBL" id="BKCJ010010288">
    <property type="protein sequence ID" value="GEU90909.1"/>
    <property type="molecule type" value="Genomic_DNA"/>
</dbReference>
<dbReference type="SUPFAM" id="SSF161098">
    <property type="entry name" value="MetI-like"/>
    <property type="match status" value="1"/>
</dbReference>
<dbReference type="InterPro" id="IPR000515">
    <property type="entry name" value="MetI-like"/>
</dbReference>
<dbReference type="SUPFAM" id="SSF53850">
    <property type="entry name" value="Periplasmic binding protein-like II"/>
    <property type="match status" value="1"/>
</dbReference>
<dbReference type="GO" id="GO:0016020">
    <property type="term" value="C:membrane"/>
    <property type="evidence" value="ECO:0007669"/>
    <property type="project" value="UniProtKB-SubCell"/>
</dbReference>
<feature type="domain" description="ABC transporter" evidence="15">
    <location>
        <begin position="1"/>
        <end position="234"/>
    </location>
</feature>
<keyword evidence="5" id="KW-0732">Signal</keyword>